<keyword evidence="8" id="KW-0539">Nucleus</keyword>
<dbReference type="EMBL" id="JH431804">
    <property type="status" value="NOT_ANNOTATED_CDS"/>
    <property type="molecule type" value="Genomic_DNA"/>
</dbReference>
<evidence type="ECO:0000313" key="10">
    <source>
        <dbReference type="EnsemblMetazoa" id="SMAR007747-PA"/>
    </source>
</evidence>
<dbReference type="InterPro" id="IPR005123">
    <property type="entry name" value="Oxoglu/Fe-dep_dioxygenase_dom"/>
</dbReference>
<name>T1J2F7_STRMM</name>
<dbReference type="GO" id="GO:0046872">
    <property type="term" value="F:metal ion binding"/>
    <property type="evidence" value="ECO:0007669"/>
    <property type="project" value="UniProtKB-KW"/>
</dbReference>
<dbReference type="Gene3D" id="2.60.120.590">
    <property type="entry name" value="Alpha-ketoglutarate-dependent dioxygenase AlkB-like"/>
    <property type="match status" value="1"/>
</dbReference>
<accession>T1J2F7</accession>
<evidence type="ECO:0000313" key="11">
    <source>
        <dbReference type="Proteomes" id="UP000014500"/>
    </source>
</evidence>
<dbReference type="PROSITE" id="PS51471">
    <property type="entry name" value="FE2OG_OXY"/>
    <property type="match status" value="1"/>
</dbReference>
<dbReference type="GO" id="GO:0051213">
    <property type="term" value="F:dioxygenase activity"/>
    <property type="evidence" value="ECO:0007669"/>
    <property type="project" value="UniProtKB-KW"/>
</dbReference>
<evidence type="ECO:0000256" key="1">
    <source>
        <dbReference type="ARBA" id="ARBA00001954"/>
    </source>
</evidence>
<reference evidence="10" key="2">
    <citation type="submission" date="2015-02" db="UniProtKB">
        <authorList>
            <consortium name="EnsemblMetazoa"/>
        </authorList>
    </citation>
    <scope>IDENTIFICATION</scope>
</reference>
<dbReference type="STRING" id="126957.T1J2F7"/>
<dbReference type="SUPFAM" id="SSF51197">
    <property type="entry name" value="Clavaminate synthase-like"/>
    <property type="match status" value="1"/>
</dbReference>
<dbReference type="AlphaFoldDB" id="T1J2F7"/>
<keyword evidence="11" id="KW-1185">Reference proteome</keyword>
<evidence type="ECO:0000256" key="7">
    <source>
        <dbReference type="ARBA" id="ARBA00023004"/>
    </source>
</evidence>
<dbReference type="PhylomeDB" id="T1J2F7"/>
<proteinExistence type="inferred from homology"/>
<evidence type="ECO:0000256" key="2">
    <source>
        <dbReference type="ARBA" id="ARBA00004123"/>
    </source>
</evidence>
<evidence type="ECO:0000256" key="6">
    <source>
        <dbReference type="ARBA" id="ARBA00023002"/>
    </source>
</evidence>
<dbReference type="eggNOG" id="KOG3200">
    <property type="taxonomic scope" value="Eukaryota"/>
</dbReference>
<dbReference type="PANTHER" id="PTHR46030">
    <property type="entry name" value="ALPHA-KETOGLUTARATE-DEPENDENT DIOXYGENASE ALKB HOMOLOG 6"/>
    <property type="match status" value="1"/>
</dbReference>
<dbReference type="PANTHER" id="PTHR46030:SF1">
    <property type="entry name" value="ALPHA-KETOGLUTARATE-DEPENDENT DIOXYGENASE ALKB HOMOLOG 6"/>
    <property type="match status" value="1"/>
</dbReference>
<reference evidence="11" key="1">
    <citation type="submission" date="2011-05" db="EMBL/GenBank/DDBJ databases">
        <authorList>
            <person name="Richards S.R."/>
            <person name="Qu J."/>
            <person name="Jiang H."/>
            <person name="Jhangiani S.N."/>
            <person name="Agravi P."/>
            <person name="Goodspeed R."/>
            <person name="Gross S."/>
            <person name="Mandapat C."/>
            <person name="Jackson L."/>
            <person name="Mathew T."/>
            <person name="Pu L."/>
            <person name="Thornton R."/>
            <person name="Saada N."/>
            <person name="Wilczek-Boney K.B."/>
            <person name="Lee S."/>
            <person name="Kovar C."/>
            <person name="Wu Y."/>
            <person name="Scherer S.E."/>
            <person name="Worley K.C."/>
            <person name="Muzny D.M."/>
            <person name="Gibbs R."/>
        </authorList>
    </citation>
    <scope>NUCLEOTIDE SEQUENCE</scope>
    <source>
        <strain evidence="11">Brora</strain>
    </source>
</reference>
<comment type="similarity">
    <text evidence="3">Belongs to the alkB family.</text>
</comment>
<comment type="subcellular location">
    <subcellularLocation>
        <location evidence="2">Nucleus</location>
    </subcellularLocation>
</comment>
<keyword evidence="4" id="KW-0479">Metal-binding</keyword>
<dbReference type="InterPro" id="IPR032862">
    <property type="entry name" value="ALKBH6"/>
</dbReference>
<comment type="cofactor">
    <cofactor evidence="1">
        <name>Fe(2+)</name>
        <dbReference type="ChEBI" id="CHEBI:29033"/>
    </cofactor>
</comment>
<evidence type="ECO:0000259" key="9">
    <source>
        <dbReference type="PROSITE" id="PS51471"/>
    </source>
</evidence>
<dbReference type="GO" id="GO:0005634">
    <property type="term" value="C:nucleus"/>
    <property type="evidence" value="ECO:0007669"/>
    <property type="project" value="UniProtKB-SubCell"/>
</dbReference>
<dbReference type="EnsemblMetazoa" id="SMAR007747-RA">
    <property type="protein sequence ID" value="SMAR007747-PA"/>
    <property type="gene ID" value="SMAR007747"/>
</dbReference>
<dbReference type="HOGENOM" id="CLU_059836_0_0_1"/>
<dbReference type="OMA" id="KSPKTKW"/>
<dbReference type="InterPro" id="IPR027450">
    <property type="entry name" value="AlkB-like"/>
</dbReference>
<dbReference type="InterPro" id="IPR037151">
    <property type="entry name" value="AlkB-like_sf"/>
</dbReference>
<organism evidence="10 11">
    <name type="scientific">Strigamia maritima</name>
    <name type="common">European centipede</name>
    <name type="synonym">Geophilus maritimus</name>
    <dbReference type="NCBI Taxonomy" id="126957"/>
    <lineage>
        <taxon>Eukaryota</taxon>
        <taxon>Metazoa</taxon>
        <taxon>Ecdysozoa</taxon>
        <taxon>Arthropoda</taxon>
        <taxon>Myriapoda</taxon>
        <taxon>Chilopoda</taxon>
        <taxon>Pleurostigmophora</taxon>
        <taxon>Geophilomorpha</taxon>
        <taxon>Linotaeniidae</taxon>
        <taxon>Strigamia</taxon>
    </lineage>
</organism>
<keyword evidence="7" id="KW-0408">Iron</keyword>
<dbReference type="Proteomes" id="UP000014500">
    <property type="component" value="Unassembled WGS sequence"/>
</dbReference>
<keyword evidence="5" id="KW-0223">Dioxygenase</keyword>
<keyword evidence="6" id="KW-0560">Oxidoreductase</keyword>
<feature type="domain" description="Fe2OG dioxygenase" evidence="9">
    <location>
        <begin position="115"/>
        <end position="240"/>
    </location>
</feature>
<evidence type="ECO:0000256" key="8">
    <source>
        <dbReference type="ARBA" id="ARBA00023242"/>
    </source>
</evidence>
<protein>
    <recommendedName>
        <fullName evidence="9">Fe2OG dioxygenase domain-containing protein</fullName>
    </recommendedName>
</protein>
<evidence type="ECO:0000256" key="5">
    <source>
        <dbReference type="ARBA" id="ARBA00022964"/>
    </source>
</evidence>
<dbReference type="Pfam" id="PF13532">
    <property type="entry name" value="2OG-FeII_Oxy_2"/>
    <property type="match status" value="1"/>
</dbReference>
<evidence type="ECO:0000256" key="3">
    <source>
        <dbReference type="ARBA" id="ARBA00007879"/>
    </source>
</evidence>
<sequence>MIILNRPIIARVRIVFGINMSAAINVGFELNQFQVTELPATVYYIPDFIDREEEQFLLDHVYRAPKPKWTQLSRRRLQNWGGLPHPKGMAQEIIPKWLEIYMEKINQLGIFNDKRPNHVLVNEYLSGQGIMPHTDGPLFTPVITTINLESHGILDFYHQVETNEDEALVLTERYFKSILLMPRSLLIVQDDMYHKYLHGIREITEDEIGENIITHKNQQIKLGTNLKRGKRVSLTIRNVPKTLNLHLKMGKLFKKVN</sequence>
<evidence type="ECO:0000256" key="4">
    <source>
        <dbReference type="ARBA" id="ARBA00022723"/>
    </source>
</evidence>